<reference evidence="3 4" key="1">
    <citation type="journal article" date="2018" name="Nat. Ecol. Evol.">
        <title>Pezizomycetes genomes reveal the molecular basis of ectomycorrhizal truffle lifestyle.</title>
        <authorList>
            <person name="Murat C."/>
            <person name="Payen T."/>
            <person name="Noel B."/>
            <person name="Kuo A."/>
            <person name="Morin E."/>
            <person name="Chen J."/>
            <person name="Kohler A."/>
            <person name="Krizsan K."/>
            <person name="Balestrini R."/>
            <person name="Da Silva C."/>
            <person name="Montanini B."/>
            <person name="Hainaut M."/>
            <person name="Levati E."/>
            <person name="Barry K.W."/>
            <person name="Belfiori B."/>
            <person name="Cichocki N."/>
            <person name="Clum A."/>
            <person name="Dockter R.B."/>
            <person name="Fauchery L."/>
            <person name="Guy J."/>
            <person name="Iotti M."/>
            <person name="Le Tacon F."/>
            <person name="Lindquist E.A."/>
            <person name="Lipzen A."/>
            <person name="Malagnac F."/>
            <person name="Mello A."/>
            <person name="Molinier V."/>
            <person name="Miyauchi S."/>
            <person name="Poulain J."/>
            <person name="Riccioni C."/>
            <person name="Rubini A."/>
            <person name="Sitrit Y."/>
            <person name="Splivallo R."/>
            <person name="Traeger S."/>
            <person name="Wang M."/>
            <person name="Zifcakova L."/>
            <person name="Wipf D."/>
            <person name="Zambonelli A."/>
            <person name="Paolocci F."/>
            <person name="Nowrousian M."/>
            <person name="Ottonello S."/>
            <person name="Baldrian P."/>
            <person name="Spatafora J.W."/>
            <person name="Henrissat B."/>
            <person name="Nagy L.G."/>
            <person name="Aury J.M."/>
            <person name="Wincker P."/>
            <person name="Grigoriev I.V."/>
            <person name="Bonfante P."/>
            <person name="Martin F.M."/>
        </authorList>
    </citation>
    <scope>NUCLEOTIDE SEQUENCE [LARGE SCALE GENOMIC DNA]</scope>
    <source>
        <strain evidence="3 4">RN42</strain>
    </source>
</reference>
<accession>A0A3N4IJR9</accession>
<dbReference type="OrthoDB" id="191139at2759"/>
<dbReference type="AlphaFoldDB" id="A0A3N4IJR9"/>
<evidence type="ECO:0000313" key="4">
    <source>
        <dbReference type="Proteomes" id="UP000275078"/>
    </source>
</evidence>
<proteinExistence type="inferred from homology"/>
<evidence type="ECO:0000256" key="1">
    <source>
        <dbReference type="ARBA" id="ARBA00006484"/>
    </source>
</evidence>
<dbReference type="PANTHER" id="PTHR24320:SF152">
    <property type="entry name" value="SHORT-CHAIN DEHYDROGENASE_REDUCTASE FAMILY PROTEIN"/>
    <property type="match status" value="1"/>
</dbReference>
<organism evidence="3 4">
    <name type="scientific">Ascobolus immersus RN42</name>
    <dbReference type="NCBI Taxonomy" id="1160509"/>
    <lineage>
        <taxon>Eukaryota</taxon>
        <taxon>Fungi</taxon>
        <taxon>Dikarya</taxon>
        <taxon>Ascomycota</taxon>
        <taxon>Pezizomycotina</taxon>
        <taxon>Pezizomycetes</taxon>
        <taxon>Pezizales</taxon>
        <taxon>Ascobolaceae</taxon>
        <taxon>Ascobolus</taxon>
    </lineage>
</organism>
<dbReference type="GO" id="GO:0016491">
    <property type="term" value="F:oxidoreductase activity"/>
    <property type="evidence" value="ECO:0007669"/>
    <property type="project" value="UniProtKB-KW"/>
</dbReference>
<protein>
    <submittedName>
        <fullName evidence="3">Uncharacterized protein</fullName>
    </submittedName>
</protein>
<name>A0A3N4IJR9_ASCIM</name>
<evidence type="ECO:0000256" key="2">
    <source>
        <dbReference type="ARBA" id="ARBA00023002"/>
    </source>
</evidence>
<keyword evidence="4" id="KW-1185">Reference proteome</keyword>
<evidence type="ECO:0000313" key="3">
    <source>
        <dbReference type="EMBL" id="RPA86069.1"/>
    </source>
</evidence>
<dbReference type="EMBL" id="ML119651">
    <property type="protein sequence ID" value="RPA86069.1"/>
    <property type="molecule type" value="Genomic_DNA"/>
</dbReference>
<comment type="similarity">
    <text evidence="1">Belongs to the short-chain dehydrogenases/reductases (SDR) family.</text>
</comment>
<dbReference type="SUPFAM" id="SSF51735">
    <property type="entry name" value="NAD(P)-binding Rossmann-fold domains"/>
    <property type="match status" value="1"/>
</dbReference>
<dbReference type="PANTHER" id="PTHR24320">
    <property type="entry name" value="RETINOL DEHYDROGENASE"/>
    <property type="match status" value="1"/>
</dbReference>
<dbReference type="InterPro" id="IPR036291">
    <property type="entry name" value="NAD(P)-bd_dom_sf"/>
</dbReference>
<gene>
    <name evidence="3" type="ORF">BJ508DRAFT_358577</name>
</gene>
<dbReference type="STRING" id="1160509.A0A3N4IJR9"/>
<sequence>MSASPTSTGTIIITGAAGALGLGFASAALKTHPEYTYVFIVRSTANRNSSLSKLYNLLAAHPNVSAEVISCDLTLLSEVRGVAADINSKISNGTYPPLRSFIANAYAWNLTKDTYATTIDGIERDFSATYLGHWLFINLLLSKAKLTEGETSVVLLGSIMHDPKTALSNGIVFNVAPFFPDNIDDFFTSTGEKGRTRWTKDGNVDWYSYGFQRYADGKMCALASGEELKRRVAKDPRLAHVRVRSYDPQGLTTGFYSSNFHGAATLKYKMIKYIAWMLSPVLAVLPIPAWKTGLNNVSDAGLQLLDVAVHERFRGKEGYVIADKPEFGEQGDITRDEEGARRLWEASRRWARVEETEVEGVLL</sequence>
<dbReference type="Proteomes" id="UP000275078">
    <property type="component" value="Unassembled WGS sequence"/>
</dbReference>
<dbReference type="Gene3D" id="3.40.50.720">
    <property type="entry name" value="NAD(P)-binding Rossmann-like Domain"/>
    <property type="match status" value="1"/>
</dbReference>
<keyword evidence="2" id="KW-0560">Oxidoreductase</keyword>